<sequence>MNYGKLCFYKVTCSMSVVSFVLETGLEHIRCMYETVFYLSHLPKLEYKKGDTYVTNFV</sequence>
<reference evidence="1" key="1">
    <citation type="submission" date="2021-01" db="EMBL/GenBank/DDBJ databases">
        <authorList>
            <consortium name="Genoscope - CEA"/>
            <person name="William W."/>
        </authorList>
    </citation>
    <scope>NUCLEOTIDE SEQUENCE</scope>
</reference>
<proteinExistence type="predicted"/>
<organism evidence="1">
    <name type="scientific">Brassica napus</name>
    <name type="common">Rape</name>
    <dbReference type="NCBI Taxonomy" id="3708"/>
    <lineage>
        <taxon>Eukaryota</taxon>
        <taxon>Viridiplantae</taxon>
        <taxon>Streptophyta</taxon>
        <taxon>Embryophyta</taxon>
        <taxon>Tracheophyta</taxon>
        <taxon>Spermatophyta</taxon>
        <taxon>Magnoliopsida</taxon>
        <taxon>eudicotyledons</taxon>
        <taxon>Gunneridae</taxon>
        <taxon>Pentapetalae</taxon>
        <taxon>rosids</taxon>
        <taxon>malvids</taxon>
        <taxon>Brassicales</taxon>
        <taxon>Brassicaceae</taxon>
        <taxon>Brassiceae</taxon>
        <taxon>Brassica</taxon>
    </lineage>
</organism>
<dbReference type="EMBL" id="HG994362">
    <property type="protein sequence ID" value="CAF2255807.1"/>
    <property type="molecule type" value="Genomic_DNA"/>
</dbReference>
<dbReference type="Proteomes" id="UP001295469">
    <property type="component" value="Chromosome A08"/>
</dbReference>
<gene>
    <name evidence="1" type="ORF">DARMORV10_A08P28470.1</name>
</gene>
<evidence type="ECO:0000313" key="1">
    <source>
        <dbReference type="EMBL" id="CAF2255807.1"/>
    </source>
</evidence>
<protein>
    <submittedName>
        <fullName evidence="1">(rape) hypothetical protein</fullName>
    </submittedName>
</protein>
<accession>A0A817AD31</accession>
<dbReference type="AlphaFoldDB" id="A0A817AD31"/>
<name>A0A817AD31_BRANA</name>